<keyword evidence="2" id="KW-0547">Nucleotide-binding</keyword>
<evidence type="ECO:0000313" key="5">
    <source>
        <dbReference type="EMBL" id="SEB59555.1"/>
    </source>
</evidence>
<dbReference type="FunFam" id="3.40.50.300:FF:000134">
    <property type="entry name" value="Iron-enterobactin ABC transporter ATP-binding protein"/>
    <property type="match status" value="1"/>
</dbReference>
<dbReference type="GO" id="GO:0016887">
    <property type="term" value="F:ATP hydrolysis activity"/>
    <property type="evidence" value="ECO:0007669"/>
    <property type="project" value="InterPro"/>
</dbReference>
<dbReference type="CDD" id="cd03214">
    <property type="entry name" value="ABC_Iron-Siderophores_B12_Hemin"/>
    <property type="match status" value="1"/>
</dbReference>
<keyword evidence="6" id="KW-1185">Reference proteome</keyword>
<evidence type="ECO:0000259" key="4">
    <source>
        <dbReference type="PROSITE" id="PS50893"/>
    </source>
</evidence>
<proteinExistence type="predicted"/>
<dbReference type="SUPFAM" id="SSF52540">
    <property type="entry name" value="P-loop containing nucleoside triphosphate hydrolases"/>
    <property type="match status" value="1"/>
</dbReference>
<dbReference type="AlphaFoldDB" id="A0A1H4KN82"/>
<dbReference type="STRING" id="156980.SAMN04489745_0711"/>
<name>A0A1H4KN82_9MICC</name>
<dbReference type="Proteomes" id="UP000182652">
    <property type="component" value="Unassembled WGS sequence"/>
</dbReference>
<dbReference type="InterPro" id="IPR003439">
    <property type="entry name" value="ABC_transporter-like_ATP-bd"/>
</dbReference>
<sequence>MNISFDDVHVTLGRREIVHGVSLDVPSGQVLGILGPNGCGKSTLLRTLYRVYRPSAGTVRVDGEDVQRLSPREAARRIAVMAQESGLDFPLTALEVTLLGRVPHQRGFGADTAQERALADEALHDVGASALAHRNFAELSGGEKQRVLLARALVQQAPVLVLDEPTNHLDISFQLELMRLVTGRGLTVLAALHDMNLAADHCDQVAVLSRGRLLAAGAPADVLDEGLIREAFSVESRRLRHPLTGRPLIAVAAPSSSSAPGQSPENEGTP</sequence>
<dbReference type="PANTHER" id="PTHR42794:SF2">
    <property type="entry name" value="ABC TRANSPORTER ATP-BINDING PROTEIN"/>
    <property type="match status" value="1"/>
</dbReference>
<protein>
    <submittedName>
        <fullName evidence="5">Iron complex transport system ATP-binding protein</fullName>
    </submittedName>
</protein>
<evidence type="ECO:0000313" key="6">
    <source>
        <dbReference type="Proteomes" id="UP000182652"/>
    </source>
</evidence>
<dbReference type="Gene3D" id="3.40.50.300">
    <property type="entry name" value="P-loop containing nucleotide triphosphate hydrolases"/>
    <property type="match status" value="1"/>
</dbReference>
<dbReference type="SMART" id="SM00382">
    <property type="entry name" value="AAA"/>
    <property type="match status" value="1"/>
</dbReference>
<dbReference type="InterPro" id="IPR027417">
    <property type="entry name" value="P-loop_NTPase"/>
</dbReference>
<dbReference type="GO" id="GO:0005524">
    <property type="term" value="F:ATP binding"/>
    <property type="evidence" value="ECO:0007669"/>
    <property type="project" value="UniProtKB-KW"/>
</dbReference>
<dbReference type="InterPro" id="IPR017871">
    <property type="entry name" value="ABC_transporter-like_CS"/>
</dbReference>
<gene>
    <name evidence="5" type="ORF">SAMN04489745_0711</name>
</gene>
<organism evidence="5 6">
    <name type="scientific">Arthrobacter woluwensis</name>
    <dbReference type="NCBI Taxonomy" id="156980"/>
    <lineage>
        <taxon>Bacteria</taxon>
        <taxon>Bacillati</taxon>
        <taxon>Actinomycetota</taxon>
        <taxon>Actinomycetes</taxon>
        <taxon>Micrococcales</taxon>
        <taxon>Micrococcaceae</taxon>
        <taxon>Arthrobacter</taxon>
    </lineage>
</organism>
<dbReference type="EMBL" id="FNSN01000003">
    <property type="protein sequence ID" value="SEB59555.1"/>
    <property type="molecule type" value="Genomic_DNA"/>
</dbReference>
<keyword evidence="1" id="KW-0813">Transport</keyword>
<dbReference type="Pfam" id="PF00005">
    <property type="entry name" value="ABC_tran"/>
    <property type="match status" value="1"/>
</dbReference>
<dbReference type="PANTHER" id="PTHR42794">
    <property type="entry name" value="HEMIN IMPORT ATP-BINDING PROTEIN HMUV"/>
    <property type="match status" value="1"/>
</dbReference>
<reference evidence="5 6" key="1">
    <citation type="submission" date="2016-10" db="EMBL/GenBank/DDBJ databases">
        <authorList>
            <person name="de Groot N.N."/>
        </authorList>
    </citation>
    <scope>NUCLEOTIDE SEQUENCE [LARGE SCALE GENOMIC DNA]</scope>
    <source>
        <strain evidence="5 6">DSM 10495</strain>
    </source>
</reference>
<dbReference type="PROSITE" id="PS00211">
    <property type="entry name" value="ABC_TRANSPORTER_1"/>
    <property type="match status" value="1"/>
</dbReference>
<dbReference type="PROSITE" id="PS50893">
    <property type="entry name" value="ABC_TRANSPORTER_2"/>
    <property type="match status" value="1"/>
</dbReference>
<dbReference type="InterPro" id="IPR003593">
    <property type="entry name" value="AAA+_ATPase"/>
</dbReference>
<feature type="domain" description="ABC transporter" evidence="4">
    <location>
        <begin position="3"/>
        <end position="235"/>
    </location>
</feature>
<evidence type="ECO:0000256" key="3">
    <source>
        <dbReference type="ARBA" id="ARBA00022840"/>
    </source>
</evidence>
<dbReference type="RefSeq" id="WP_066216119.1">
    <property type="nucleotide sequence ID" value="NZ_FNSN01000003.1"/>
</dbReference>
<accession>A0A1H4KN82</accession>
<keyword evidence="3 5" id="KW-0067">ATP-binding</keyword>
<evidence type="ECO:0000256" key="2">
    <source>
        <dbReference type="ARBA" id="ARBA00022741"/>
    </source>
</evidence>
<evidence type="ECO:0000256" key="1">
    <source>
        <dbReference type="ARBA" id="ARBA00022448"/>
    </source>
</evidence>